<keyword evidence="4" id="KW-0479">Metal-binding</keyword>
<evidence type="ECO:0000256" key="7">
    <source>
        <dbReference type="ARBA" id="ARBA00023679"/>
    </source>
</evidence>
<protein>
    <submittedName>
        <fullName evidence="9">NUDIX domain-containing protein</fullName>
    </submittedName>
</protein>
<comment type="caution">
    <text evidence="9">The sequence shown here is derived from an EMBL/GenBank/DDBJ whole genome shotgun (WGS) entry which is preliminary data.</text>
</comment>
<evidence type="ECO:0000256" key="5">
    <source>
        <dbReference type="ARBA" id="ARBA00022801"/>
    </source>
</evidence>
<evidence type="ECO:0000256" key="6">
    <source>
        <dbReference type="ARBA" id="ARBA00022842"/>
    </source>
</evidence>
<evidence type="ECO:0000256" key="4">
    <source>
        <dbReference type="ARBA" id="ARBA00022723"/>
    </source>
</evidence>
<evidence type="ECO:0000256" key="2">
    <source>
        <dbReference type="ARBA" id="ARBA00001947"/>
    </source>
</evidence>
<keyword evidence="10" id="KW-1185">Reference proteome</keyword>
<dbReference type="Gene3D" id="3.90.79.10">
    <property type="entry name" value="Nucleoside Triphosphate Pyrophosphohydrolase"/>
    <property type="match status" value="1"/>
</dbReference>
<feature type="domain" description="Nudix hydrolase" evidence="8">
    <location>
        <begin position="25"/>
        <end position="160"/>
    </location>
</feature>
<name>A0ABW8TG17_9CLOT</name>
<evidence type="ECO:0000256" key="3">
    <source>
        <dbReference type="ARBA" id="ARBA00009595"/>
    </source>
</evidence>
<dbReference type="SUPFAM" id="SSF55811">
    <property type="entry name" value="Nudix"/>
    <property type="match status" value="1"/>
</dbReference>
<organism evidence="9 10">
    <name type="scientific">Clostridium neuense</name>
    <dbReference type="NCBI Taxonomy" id="1728934"/>
    <lineage>
        <taxon>Bacteria</taxon>
        <taxon>Bacillati</taxon>
        <taxon>Bacillota</taxon>
        <taxon>Clostridia</taxon>
        <taxon>Eubacteriales</taxon>
        <taxon>Clostridiaceae</taxon>
        <taxon>Clostridium</taxon>
    </lineage>
</organism>
<dbReference type="PANTHER" id="PTHR42904">
    <property type="entry name" value="NUDIX HYDROLASE, NUDC SUBFAMILY"/>
    <property type="match status" value="1"/>
</dbReference>
<keyword evidence="6" id="KW-0460">Magnesium</keyword>
<evidence type="ECO:0000313" key="10">
    <source>
        <dbReference type="Proteomes" id="UP001623592"/>
    </source>
</evidence>
<dbReference type="Proteomes" id="UP001623592">
    <property type="component" value="Unassembled WGS sequence"/>
</dbReference>
<evidence type="ECO:0000313" key="9">
    <source>
        <dbReference type="EMBL" id="MFL0251464.1"/>
    </source>
</evidence>
<dbReference type="InterPro" id="IPR020084">
    <property type="entry name" value="NUDIX_hydrolase_CS"/>
</dbReference>
<keyword evidence="5" id="KW-0378">Hydrolase</keyword>
<evidence type="ECO:0000256" key="1">
    <source>
        <dbReference type="ARBA" id="ARBA00001946"/>
    </source>
</evidence>
<dbReference type="InterPro" id="IPR015797">
    <property type="entry name" value="NUDIX_hydrolase-like_dom_sf"/>
</dbReference>
<comment type="similarity">
    <text evidence="3">Belongs to the Nudix hydrolase family. NudC subfamily.</text>
</comment>
<dbReference type="PANTHER" id="PTHR42904:SF6">
    <property type="entry name" value="NAD-CAPPED RNA HYDROLASE NUDT12"/>
    <property type="match status" value="1"/>
</dbReference>
<gene>
    <name evidence="9" type="ORF">ACJDT4_13670</name>
</gene>
<comment type="cofactor">
    <cofactor evidence="1">
        <name>Mg(2+)</name>
        <dbReference type="ChEBI" id="CHEBI:18420"/>
    </cofactor>
</comment>
<evidence type="ECO:0000259" key="8">
    <source>
        <dbReference type="PROSITE" id="PS51462"/>
    </source>
</evidence>
<dbReference type="Pfam" id="PF00293">
    <property type="entry name" value="NUDIX"/>
    <property type="match status" value="1"/>
</dbReference>
<dbReference type="InterPro" id="IPR000086">
    <property type="entry name" value="NUDIX_hydrolase_dom"/>
</dbReference>
<sequence>MKYKYCPICGKKLEEKYSWDEGGVPYCSVDNIMFFDTPKPCIIAAVIKDDKVLLLKQNYTFKNSKVLLSGYVANNETVEETVLREIKEETGIIAKEPKYLGSYYLASKEIIMLTFIVKYVSGEIVKSGEVDGAEFVNLKDALSEMKEDKIGSEVVKKVLEEIGAKL</sequence>
<comment type="cofactor">
    <cofactor evidence="2">
        <name>Zn(2+)</name>
        <dbReference type="ChEBI" id="CHEBI:29105"/>
    </cofactor>
</comment>
<dbReference type="EMBL" id="JBJIAA010000010">
    <property type="protein sequence ID" value="MFL0251464.1"/>
    <property type="molecule type" value="Genomic_DNA"/>
</dbReference>
<reference evidence="9 10" key="1">
    <citation type="submission" date="2024-11" db="EMBL/GenBank/DDBJ databases">
        <authorList>
            <person name="Heng Y.C."/>
            <person name="Lim A.C.H."/>
            <person name="Lee J.K.Y."/>
            <person name="Kittelmann S."/>
        </authorList>
    </citation>
    <scope>NUCLEOTIDE SEQUENCE [LARGE SCALE GENOMIC DNA]</scope>
    <source>
        <strain evidence="9 10">WILCCON 0114</strain>
    </source>
</reference>
<proteinExistence type="inferred from homology"/>
<accession>A0ABW8TG17</accession>
<dbReference type="PROSITE" id="PS00893">
    <property type="entry name" value="NUDIX_BOX"/>
    <property type="match status" value="1"/>
</dbReference>
<dbReference type="InterPro" id="IPR050241">
    <property type="entry name" value="NAD-cap_RNA_hydrolase_NudC"/>
</dbReference>
<comment type="catalytic activity">
    <reaction evidence="7">
        <text>a 5'-end NAD(+)-phospho-ribonucleoside in mRNA + H2O = a 5'-end phospho-adenosine-phospho-ribonucleoside in mRNA + beta-nicotinamide D-ribonucleotide + 2 H(+)</text>
        <dbReference type="Rhea" id="RHEA:60876"/>
        <dbReference type="Rhea" id="RHEA-COMP:15698"/>
        <dbReference type="Rhea" id="RHEA-COMP:15719"/>
        <dbReference type="ChEBI" id="CHEBI:14649"/>
        <dbReference type="ChEBI" id="CHEBI:15377"/>
        <dbReference type="ChEBI" id="CHEBI:15378"/>
        <dbReference type="ChEBI" id="CHEBI:144029"/>
        <dbReference type="ChEBI" id="CHEBI:144051"/>
    </reaction>
    <physiologicalReaction direction="left-to-right" evidence="7">
        <dbReference type="Rhea" id="RHEA:60877"/>
    </physiologicalReaction>
</comment>
<dbReference type="RefSeq" id="WP_406788119.1">
    <property type="nucleotide sequence ID" value="NZ_JBJIAA010000010.1"/>
</dbReference>
<dbReference type="PROSITE" id="PS51462">
    <property type="entry name" value="NUDIX"/>
    <property type="match status" value="1"/>
</dbReference>